<sequence>MEKSFFLTFLLLLCLLVGDVVSRRRINRSTDDSINTDDRIVGGYNITIQDVPYQVLMLVQRGDKYYQCGGSIISETYILTAAHCLEGVSRVYVKAGSTVINIGGTLYNTTEYRMHPFYNPVNSDYDIGLVRIRSGMTLDGVNTRKVTLADAGSTIATGTKLLITGWGRTTEMGSKSINLMAVQLPTISNEECRKTYRTLTTRQFCASVPQGGEDSCQGDSGGPAVSTDSGVQLGIISFGEGCARPGYPGVYTDVAKVRNWIKNNAGV</sequence>
<protein>
    <recommendedName>
        <fullName evidence="10">trypsin</fullName>
        <ecNumber evidence="10">3.4.21.4</ecNumber>
    </recommendedName>
</protein>
<evidence type="ECO:0000256" key="1">
    <source>
        <dbReference type="ARBA" id="ARBA00007664"/>
    </source>
</evidence>
<keyword evidence="8" id="KW-1015">Disulfide bond</keyword>
<keyword evidence="3 11" id="KW-0732">Signal</keyword>
<evidence type="ECO:0000256" key="10">
    <source>
        <dbReference type="ARBA" id="ARBA00038868"/>
    </source>
</evidence>
<name>A0AAU9U683_EUPED</name>
<dbReference type="InterPro" id="IPR009003">
    <property type="entry name" value="Peptidase_S1_PA"/>
</dbReference>
<proteinExistence type="inferred from homology"/>
<accession>A0AAU9U683</accession>
<dbReference type="SMART" id="SM00020">
    <property type="entry name" value="Tryp_SPc"/>
    <property type="match status" value="1"/>
</dbReference>
<dbReference type="PRINTS" id="PR00722">
    <property type="entry name" value="CHYMOTRYPSIN"/>
</dbReference>
<organism evidence="13 14">
    <name type="scientific">Euphydryas editha</name>
    <name type="common">Edith's checkerspot</name>
    <dbReference type="NCBI Taxonomy" id="104508"/>
    <lineage>
        <taxon>Eukaryota</taxon>
        <taxon>Metazoa</taxon>
        <taxon>Ecdysozoa</taxon>
        <taxon>Arthropoda</taxon>
        <taxon>Hexapoda</taxon>
        <taxon>Insecta</taxon>
        <taxon>Pterygota</taxon>
        <taxon>Neoptera</taxon>
        <taxon>Endopterygota</taxon>
        <taxon>Lepidoptera</taxon>
        <taxon>Glossata</taxon>
        <taxon>Ditrysia</taxon>
        <taxon>Papilionoidea</taxon>
        <taxon>Nymphalidae</taxon>
        <taxon>Nymphalinae</taxon>
        <taxon>Euphydryas</taxon>
    </lineage>
</organism>
<feature type="domain" description="Peptidase S1" evidence="12">
    <location>
        <begin position="40"/>
        <end position="266"/>
    </location>
</feature>
<dbReference type="GO" id="GO:0006508">
    <property type="term" value="P:proteolysis"/>
    <property type="evidence" value="ECO:0007669"/>
    <property type="project" value="UniProtKB-KW"/>
</dbReference>
<dbReference type="PROSITE" id="PS00134">
    <property type="entry name" value="TRYPSIN_HIS"/>
    <property type="match status" value="1"/>
</dbReference>
<evidence type="ECO:0000256" key="5">
    <source>
        <dbReference type="ARBA" id="ARBA00022801"/>
    </source>
</evidence>
<evidence type="ECO:0000256" key="2">
    <source>
        <dbReference type="ARBA" id="ARBA00022670"/>
    </source>
</evidence>
<evidence type="ECO:0000256" key="4">
    <source>
        <dbReference type="ARBA" id="ARBA00022757"/>
    </source>
</evidence>
<evidence type="ECO:0000256" key="6">
    <source>
        <dbReference type="ARBA" id="ARBA00022825"/>
    </source>
</evidence>
<evidence type="ECO:0000256" key="3">
    <source>
        <dbReference type="ARBA" id="ARBA00022729"/>
    </source>
</evidence>
<evidence type="ECO:0000259" key="12">
    <source>
        <dbReference type="PROSITE" id="PS50240"/>
    </source>
</evidence>
<feature type="signal peptide" evidence="11">
    <location>
        <begin position="1"/>
        <end position="22"/>
    </location>
</feature>
<dbReference type="SUPFAM" id="SSF50494">
    <property type="entry name" value="Trypsin-like serine proteases"/>
    <property type="match status" value="1"/>
</dbReference>
<dbReference type="AlphaFoldDB" id="A0AAU9U683"/>
<keyword evidence="6" id="KW-0720">Serine protease</keyword>
<feature type="chain" id="PRO_5043594532" description="trypsin" evidence="11">
    <location>
        <begin position="23"/>
        <end position="267"/>
    </location>
</feature>
<keyword evidence="5" id="KW-0378">Hydrolase</keyword>
<dbReference type="Pfam" id="PF00089">
    <property type="entry name" value="Trypsin"/>
    <property type="match status" value="1"/>
</dbReference>
<comment type="caution">
    <text evidence="13">The sequence shown here is derived from an EMBL/GenBank/DDBJ whole genome shotgun (WGS) entry which is preliminary data.</text>
</comment>
<comment type="catalytic activity">
    <reaction evidence="9">
        <text>Preferential cleavage: Arg-|-Xaa, Lys-|-Xaa.</text>
        <dbReference type="EC" id="3.4.21.4"/>
    </reaction>
</comment>
<dbReference type="PROSITE" id="PS50240">
    <property type="entry name" value="TRYPSIN_DOM"/>
    <property type="match status" value="1"/>
</dbReference>
<dbReference type="Gene3D" id="2.40.10.10">
    <property type="entry name" value="Trypsin-like serine proteases"/>
    <property type="match status" value="1"/>
</dbReference>
<dbReference type="InterPro" id="IPR018114">
    <property type="entry name" value="TRYPSIN_HIS"/>
</dbReference>
<dbReference type="CDD" id="cd00190">
    <property type="entry name" value="Tryp_SPc"/>
    <property type="match status" value="1"/>
</dbReference>
<evidence type="ECO:0000256" key="11">
    <source>
        <dbReference type="SAM" id="SignalP"/>
    </source>
</evidence>
<keyword evidence="2" id="KW-0645">Protease</keyword>
<evidence type="ECO:0000256" key="9">
    <source>
        <dbReference type="ARBA" id="ARBA00036320"/>
    </source>
</evidence>
<comment type="similarity">
    <text evidence="1">Belongs to the peptidase S1 family.</text>
</comment>
<dbReference type="Proteomes" id="UP001153954">
    <property type="component" value="Unassembled WGS sequence"/>
</dbReference>
<evidence type="ECO:0000256" key="8">
    <source>
        <dbReference type="ARBA" id="ARBA00023157"/>
    </source>
</evidence>
<dbReference type="GO" id="GO:0007586">
    <property type="term" value="P:digestion"/>
    <property type="evidence" value="ECO:0007669"/>
    <property type="project" value="UniProtKB-KW"/>
</dbReference>
<dbReference type="FunFam" id="2.40.10.10:FF:000077">
    <property type="entry name" value="Predicted protein"/>
    <property type="match status" value="1"/>
</dbReference>
<evidence type="ECO:0000256" key="7">
    <source>
        <dbReference type="ARBA" id="ARBA00023145"/>
    </source>
</evidence>
<keyword evidence="4" id="KW-0222">Digestion</keyword>
<evidence type="ECO:0000313" key="13">
    <source>
        <dbReference type="EMBL" id="CAH2092300.1"/>
    </source>
</evidence>
<evidence type="ECO:0000313" key="14">
    <source>
        <dbReference type="Proteomes" id="UP001153954"/>
    </source>
</evidence>
<dbReference type="PANTHER" id="PTHR24276:SF97">
    <property type="entry name" value="GH13245P2-RELATED"/>
    <property type="match status" value="1"/>
</dbReference>
<gene>
    <name evidence="13" type="ORF">EEDITHA_LOCUS8074</name>
</gene>
<dbReference type="GO" id="GO:0004252">
    <property type="term" value="F:serine-type endopeptidase activity"/>
    <property type="evidence" value="ECO:0007669"/>
    <property type="project" value="UniProtKB-EC"/>
</dbReference>
<reference evidence="13" key="1">
    <citation type="submission" date="2022-03" db="EMBL/GenBank/DDBJ databases">
        <authorList>
            <person name="Tunstrom K."/>
        </authorList>
    </citation>
    <scope>NUCLEOTIDE SEQUENCE</scope>
</reference>
<keyword evidence="14" id="KW-1185">Reference proteome</keyword>
<dbReference type="EMBL" id="CAKOGL010000011">
    <property type="protein sequence ID" value="CAH2092300.1"/>
    <property type="molecule type" value="Genomic_DNA"/>
</dbReference>
<dbReference type="InterPro" id="IPR050430">
    <property type="entry name" value="Peptidase_S1"/>
</dbReference>
<dbReference type="InterPro" id="IPR001254">
    <property type="entry name" value="Trypsin_dom"/>
</dbReference>
<dbReference type="InterPro" id="IPR001314">
    <property type="entry name" value="Peptidase_S1A"/>
</dbReference>
<dbReference type="PANTHER" id="PTHR24276">
    <property type="entry name" value="POLYSERASE-RELATED"/>
    <property type="match status" value="1"/>
</dbReference>
<dbReference type="EC" id="3.4.21.4" evidence="10"/>
<dbReference type="InterPro" id="IPR043504">
    <property type="entry name" value="Peptidase_S1_PA_chymotrypsin"/>
</dbReference>
<keyword evidence="7" id="KW-0865">Zymogen</keyword>